<dbReference type="PANTHER" id="PTHR33373:SF1">
    <property type="entry name" value="DUF4050 DOMAIN-CONTAINING PROTEIN"/>
    <property type="match status" value="1"/>
</dbReference>
<dbReference type="EMBL" id="JBAMMX010000028">
    <property type="protein sequence ID" value="KAK6912211.1"/>
    <property type="molecule type" value="Genomic_DNA"/>
</dbReference>
<feature type="domain" description="Gag1-like clamp" evidence="1">
    <location>
        <begin position="46"/>
        <end position="173"/>
    </location>
</feature>
<proteinExistence type="predicted"/>
<dbReference type="PANTHER" id="PTHR33373">
    <property type="entry name" value="OS07G0479600 PROTEIN"/>
    <property type="match status" value="1"/>
</dbReference>
<dbReference type="InterPro" id="IPR025124">
    <property type="entry name" value="Gag1-like_clamp"/>
</dbReference>
<protein>
    <recommendedName>
        <fullName evidence="1">Gag1-like clamp domain-containing protein</fullName>
    </recommendedName>
</protein>
<reference evidence="2 3" key="1">
    <citation type="submission" date="2023-12" db="EMBL/GenBank/DDBJ databases">
        <title>A high-quality genome assembly for Dillenia turbinata (Dilleniales).</title>
        <authorList>
            <person name="Chanderbali A."/>
        </authorList>
    </citation>
    <scope>NUCLEOTIDE SEQUENCE [LARGE SCALE GENOMIC DNA]</scope>
    <source>
        <strain evidence="2">LSX21</strain>
        <tissue evidence="2">Leaf</tissue>
    </source>
</reference>
<evidence type="ECO:0000259" key="1">
    <source>
        <dbReference type="Pfam" id="PF13259"/>
    </source>
</evidence>
<evidence type="ECO:0000313" key="3">
    <source>
        <dbReference type="Proteomes" id="UP001370490"/>
    </source>
</evidence>
<dbReference type="Pfam" id="PF13259">
    <property type="entry name" value="clamp_Gag1-like"/>
    <property type="match status" value="1"/>
</dbReference>
<organism evidence="2 3">
    <name type="scientific">Dillenia turbinata</name>
    <dbReference type="NCBI Taxonomy" id="194707"/>
    <lineage>
        <taxon>Eukaryota</taxon>
        <taxon>Viridiplantae</taxon>
        <taxon>Streptophyta</taxon>
        <taxon>Embryophyta</taxon>
        <taxon>Tracheophyta</taxon>
        <taxon>Spermatophyta</taxon>
        <taxon>Magnoliopsida</taxon>
        <taxon>eudicotyledons</taxon>
        <taxon>Gunneridae</taxon>
        <taxon>Pentapetalae</taxon>
        <taxon>Dilleniales</taxon>
        <taxon>Dilleniaceae</taxon>
        <taxon>Dillenia</taxon>
    </lineage>
</organism>
<dbReference type="AlphaFoldDB" id="A0AAN8YTB2"/>
<keyword evidence="3" id="KW-1185">Reference proteome</keyword>
<feature type="non-terminal residue" evidence="2">
    <location>
        <position position="1"/>
    </location>
</feature>
<sequence>ALFSGCVGCFSRTTLSTSLNEPIKEHTNPGHPVTKPGASDNFWTTSTCDMDNSAVQSQGSISSTSVSYQTLDPHGGAGSVSNLSEFVNHGLLLWNKTRRQWIGAKRTENRSQQLREAKLSHLCSCFVKPLSLCSWNATYESLLGSNKPFPQAIPLGEMIDFLVNNWEQEGMYD</sequence>
<comment type="caution">
    <text evidence="2">The sequence shown here is derived from an EMBL/GenBank/DDBJ whole genome shotgun (WGS) entry which is preliminary data.</text>
</comment>
<dbReference type="Proteomes" id="UP001370490">
    <property type="component" value="Unassembled WGS sequence"/>
</dbReference>
<evidence type="ECO:0000313" key="2">
    <source>
        <dbReference type="EMBL" id="KAK6912211.1"/>
    </source>
</evidence>
<gene>
    <name evidence="2" type="ORF">RJ641_024304</name>
</gene>
<accession>A0AAN8YTB2</accession>
<name>A0AAN8YTB2_9MAGN</name>